<evidence type="ECO:0000313" key="2">
    <source>
        <dbReference type="Proteomes" id="UP000182190"/>
    </source>
</evidence>
<organism evidence="1 2">
    <name type="scientific">Planktothrix paucivesiculata PCC 9631</name>
    <dbReference type="NCBI Taxonomy" id="671071"/>
    <lineage>
        <taxon>Bacteria</taxon>
        <taxon>Bacillati</taxon>
        <taxon>Cyanobacteriota</taxon>
        <taxon>Cyanophyceae</taxon>
        <taxon>Oscillatoriophycideae</taxon>
        <taxon>Oscillatoriales</taxon>
        <taxon>Microcoleaceae</taxon>
        <taxon>Planktothrix</taxon>
    </lineage>
</organism>
<sequence>MSRFIKLQRHKEVRNITSGLVSGVNVTILNTISHEISLILKIRLNLALGLEFKYER</sequence>
<dbReference type="EMBL" id="CZCS02000221">
    <property type="protein sequence ID" value="VXD24176.1"/>
    <property type="molecule type" value="Genomic_DNA"/>
</dbReference>
<comment type="caution">
    <text evidence="1">The sequence shown here is derived from an EMBL/GenBank/DDBJ whole genome shotgun (WGS) entry which is preliminary data.</text>
</comment>
<keyword evidence="2" id="KW-1185">Reference proteome</keyword>
<dbReference type="Proteomes" id="UP000182190">
    <property type="component" value="Unassembled WGS sequence"/>
</dbReference>
<proteinExistence type="predicted"/>
<protein>
    <submittedName>
        <fullName evidence="1">Uncharacterized protein</fullName>
    </submittedName>
</protein>
<dbReference type="AlphaFoldDB" id="A0A7Z9BXT4"/>
<evidence type="ECO:0000313" key="1">
    <source>
        <dbReference type="EMBL" id="VXD24176.1"/>
    </source>
</evidence>
<gene>
    <name evidence="1" type="ORF">PL9631_780063</name>
</gene>
<accession>A0A7Z9BXT4</accession>
<reference evidence="1" key="1">
    <citation type="submission" date="2019-10" db="EMBL/GenBank/DDBJ databases">
        <authorList>
            <consortium name="Genoscope - CEA"/>
            <person name="William W."/>
        </authorList>
    </citation>
    <scope>NUCLEOTIDE SEQUENCE [LARGE SCALE GENOMIC DNA]</scope>
    <source>
        <strain evidence="1">BBR_PRJEB10994</strain>
    </source>
</reference>
<name>A0A7Z9BXT4_9CYAN</name>